<dbReference type="InterPro" id="IPR004364">
    <property type="entry name" value="Aa-tRNA-synt_II"/>
</dbReference>
<dbReference type="EMBL" id="BARU01004855">
    <property type="protein sequence ID" value="GAH24303.1"/>
    <property type="molecule type" value="Genomic_DNA"/>
</dbReference>
<proteinExistence type="predicted"/>
<gene>
    <name evidence="7" type="ORF">S03H2_09505</name>
</gene>
<dbReference type="PANTHER" id="PTHR22594:SF34">
    <property type="entry name" value="ASPARAGINE--TRNA LIGASE, MITOCHONDRIAL-RELATED"/>
    <property type="match status" value="1"/>
</dbReference>
<dbReference type="GO" id="GO:0006421">
    <property type="term" value="P:asparaginyl-tRNA aminoacylation"/>
    <property type="evidence" value="ECO:0007669"/>
    <property type="project" value="TreeGrafter"/>
</dbReference>
<sequence>LEILERDIKLLEHYEKAEYPTIKYAEALEILNDKYQMNVPWGKDLRTKEEEKIAEHFKVPVVVTHYPTEIMGFYKPPSKENPKEALCFDMLAPEGYCEIIGGSERSLLVEDMKKRLEADGEDPENYSWYFALRSYGSVPHSGYGLGVERVVQWMCGLDNIKDAIPFPRTMLRKSP</sequence>
<dbReference type="SUPFAM" id="SSF55681">
    <property type="entry name" value="Class II aaRS and biotin synthetases"/>
    <property type="match status" value="1"/>
</dbReference>
<keyword evidence="5" id="KW-0030">Aminoacyl-tRNA synthetase</keyword>
<keyword evidence="1" id="KW-0436">Ligase</keyword>
<evidence type="ECO:0000259" key="6">
    <source>
        <dbReference type="Pfam" id="PF00152"/>
    </source>
</evidence>
<reference evidence="7" key="1">
    <citation type="journal article" date="2014" name="Front. Microbiol.">
        <title>High frequency of phylogenetically diverse reductive dehalogenase-homologous genes in deep subseafloor sedimentary metagenomes.</title>
        <authorList>
            <person name="Kawai M."/>
            <person name="Futagami T."/>
            <person name="Toyoda A."/>
            <person name="Takaki Y."/>
            <person name="Nishi S."/>
            <person name="Hori S."/>
            <person name="Arai W."/>
            <person name="Tsubouchi T."/>
            <person name="Morono Y."/>
            <person name="Uchiyama I."/>
            <person name="Ito T."/>
            <person name="Fujiyama A."/>
            <person name="Inagaki F."/>
            <person name="Takami H."/>
        </authorList>
    </citation>
    <scope>NUCLEOTIDE SEQUENCE</scope>
    <source>
        <strain evidence="7">Expedition CK06-06</strain>
    </source>
</reference>
<dbReference type="GO" id="GO:0005524">
    <property type="term" value="F:ATP binding"/>
    <property type="evidence" value="ECO:0007669"/>
    <property type="project" value="UniProtKB-KW"/>
</dbReference>
<keyword evidence="3" id="KW-0067">ATP-binding</keyword>
<feature type="non-terminal residue" evidence="7">
    <location>
        <position position="1"/>
    </location>
</feature>
<evidence type="ECO:0000256" key="2">
    <source>
        <dbReference type="ARBA" id="ARBA00022741"/>
    </source>
</evidence>
<keyword evidence="4" id="KW-0648">Protein biosynthesis</keyword>
<name>X1FU46_9ZZZZ</name>
<protein>
    <recommendedName>
        <fullName evidence="6">Aminoacyl-tRNA synthetase class II (D/K/N) domain-containing protein</fullName>
    </recommendedName>
</protein>
<evidence type="ECO:0000256" key="3">
    <source>
        <dbReference type="ARBA" id="ARBA00022840"/>
    </source>
</evidence>
<accession>X1FU46</accession>
<dbReference type="InterPro" id="IPR045864">
    <property type="entry name" value="aa-tRNA-synth_II/BPL/LPL"/>
</dbReference>
<evidence type="ECO:0000256" key="5">
    <source>
        <dbReference type="ARBA" id="ARBA00023146"/>
    </source>
</evidence>
<comment type="caution">
    <text evidence="7">The sequence shown here is derived from an EMBL/GenBank/DDBJ whole genome shotgun (WGS) entry which is preliminary data.</text>
</comment>
<dbReference type="PANTHER" id="PTHR22594">
    <property type="entry name" value="ASPARTYL/LYSYL-TRNA SYNTHETASE"/>
    <property type="match status" value="1"/>
</dbReference>
<keyword evidence="2" id="KW-0547">Nucleotide-binding</keyword>
<dbReference type="GO" id="GO:0004812">
    <property type="term" value="F:aminoacyl-tRNA ligase activity"/>
    <property type="evidence" value="ECO:0007669"/>
    <property type="project" value="UniProtKB-KW"/>
</dbReference>
<dbReference type="AlphaFoldDB" id="X1FU46"/>
<evidence type="ECO:0000256" key="4">
    <source>
        <dbReference type="ARBA" id="ARBA00022917"/>
    </source>
</evidence>
<feature type="domain" description="Aminoacyl-tRNA synthetase class II (D/K/N)" evidence="6">
    <location>
        <begin position="16"/>
        <end position="169"/>
    </location>
</feature>
<dbReference type="Pfam" id="PF00152">
    <property type="entry name" value="tRNA-synt_2"/>
    <property type="match status" value="1"/>
</dbReference>
<evidence type="ECO:0000313" key="7">
    <source>
        <dbReference type="EMBL" id="GAH24303.1"/>
    </source>
</evidence>
<evidence type="ECO:0000256" key="1">
    <source>
        <dbReference type="ARBA" id="ARBA00022598"/>
    </source>
</evidence>
<organism evidence="7">
    <name type="scientific">marine sediment metagenome</name>
    <dbReference type="NCBI Taxonomy" id="412755"/>
    <lineage>
        <taxon>unclassified sequences</taxon>
        <taxon>metagenomes</taxon>
        <taxon>ecological metagenomes</taxon>
    </lineage>
</organism>
<dbReference type="Gene3D" id="3.30.930.10">
    <property type="entry name" value="Bira Bifunctional Protein, Domain 2"/>
    <property type="match status" value="1"/>
</dbReference>